<keyword evidence="1" id="KW-0812">Transmembrane</keyword>
<reference evidence="2 3" key="1">
    <citation type="journal article" date="2021" name="Elife">
        <title>Chloroplast acquisition without the gene transfer in kleptoplastic sea slugs, Plakobranchus ocellatus.</title>
        <authorList>
            <person name="Maeda T."/>
            <person name="Takahashi S."/>
            <person name="Yoshida T."/>
            <person name="Shimamura S."/>
            <person name="Takaki Y."/>
            <person name="Nagai Y."/>
            <person name="Toyoda A."/>
            <person name="Suzuki Y."/>
            <person name="Arimoto A."/>
            <person name="Ishii H."/>
            <person name="Satoh N."/>
            <person name="Nishiyama T."/>
            <person name="Hasebe M."/>
            <person name="Maruyama T."/>
            <person name="Minagawa J."/>
            <person name="Obokata J."/>
            <person name="Shigenobu S."/>
        </authorList>
    </citation>
    <scope>NUCLEOTIDE SEQUENCE [LARGE SCALE GENOMIC DNA]</scope>
</reference>
<evidence type="ECO:0000313" key="2">
    <source>
        <dbReference type="EMBL" id="GFO09394.1"/>
    </source>
</evidence>
<organism evidence="2 3">
    <name type="scientific">Plakobranchus ocellatus</name>
    <dbReference type="NCBI Taxonomy" id="259542"/>
    <lineage>
        <taxon>Eukaryota</taxon>
        <taxon>Metazoa</taxon>
        <taxon>Spiralia</taxon>
        <taxon>Lophotrochozoa</taxon>
        <taxon>Mollusca</taxon>
        <taxon>Gastropoda</taxon>
        <taxon>Heterobranchia</taxon>
        <taxon>Euthyneura</taxon>
        <taxon>Panpulmonata</taxon>
        <taxon>Sacoglossa</taxon>
        <taxon>Placobranchoidea</taxon>
        <taxon>Plakobranchidae</taxon>
        <taxon>Plakobranchus</taxon>
    </lineage>
</organism>
<sequence length="125" mass="14494">MWLALTDRWLWFLNYKPIFEATYQYSIFALFARYFIIVYRCFHENRWTGPDQEQQIGSVLEGGESFRLGKRGTEADTFSQFESENVASPGTKIVSNQHPKVNFCRGGGPELLEPSLDLAMRVDFI</sequence>
<dbReference type="EMBL" id="BLXT01004061">
    <property type="protein sequence ID" value="GFO09394.1"/>
    <property type="molecule type" value="Genomic_DNA"/>
</dbReference>
<feature type="transmembrane region" description="Helical" evidence="1">
    <location>
        <begin position="23"/>
        <end position="42"/>
    </location>
</feature>
<proteinExistence type="predicted"/>
<evidence type="ECO:0000313" key="3">
    <source>
        <dbReference type="Proteomes" id="UP000735302"/>
    </source>
</evidence>
<comment type="caution">
    <text evidence="2">The sequence shown here is derived from an EMBL/GenBank/DDBJ whole genome shotgun (WGS) entry which is preliminary data.</text>
</comment>
<dbReference type="Proteomes" id="UP000735302">
    <property type="component" value="Unassembled WGS sequence"/>
</dbReference>
<name>A0AAV4ANM7_9GAST</name>
<evidence type="ECO:0000256" key="1">
    <source>
        <dbReference type="SAM" id="Phobius"/>
    </source>
</evidence>
<keyword evidence="1" id="KW-1133">Transmembrane helix</keyword>
<protein>
    <submittedName>
        <fullName evidence="2">Uncharacterized protein</fullName>
    </submittedName>
</protein>
<keyword evidence="3" id="KW-1185">Reference proteome</keyword>
<gene>
    <name evidence="2" type="ORF">PoB_003589900</name>
</gene>
<keyword evidence="1" id="KW-0472">Membrane</keyword>
<accession>A0AAV4ANM7</accession>
<dbReference type="AlphaFoldDB" id="A0AAV4ANM7"/>